<evidence type="ECO:0000313" key="4">
    <source>
        <dbReference type="Proteomes" id="UP001153069"/>
    </source>
</evidence>
<dbReference type="InterPro" id="IPR036873">
    <property type="entry name" value="Rhodanese-like_dom_sf"/>
</dbReference>
<evidence type="ECO:0000313" key="3">
    <source>
        <dbReference type="EMBL" id="CAB9517476.1"/>
    </source>
</evidence>
<sequence>MAADGKRKPQEEASPNAPKRQREAVDPPAPSARRESSANLTEDEGSTPTPAADIASKDAVLQVVNDNKPVILLDVRTPEEVVNDGFLQTAGSGCSWLHVSCTREDAPLLRAAAPHMISDKKTPILVYCKSGKRAAKAQEILNGQGYANVTNAGGYKDLDYLQEALDKKKKEKE</sequence>
<dbReference type="InterPro" id="IPR001763">
    <property type="entry name" value="Rhodanese-like_dom"/>
</dbReference>
<dbReference type="SUPFAM" id="SSF52821">
    <property type="entry name" value="Rhodanese/Cell cycle control phosphatase"/>
    <property type="match status" value="1"/>
</dbReference>
<feature type="compositionally biased region" description="Basic and acidic residues" evidence="1">
    <location>
        <begin position="1"/>
        <end position="11"/>
    </location>
</feature>
<dbReference type="OrthoDB" id="46869at2759"/>
<dbReference type="PANTHER" id="PTHR44086:SF10">
    <property type="entry name" value="THIOSULFATE SULFURTRANSFERASE_RHODANESE-LIKE DOMAIN-CONTAINING PROTEIN 3"/>
    <property type="match status" value="1"/>
</dbReference>
<proteinExistence type="predicted"/>
<dbReference type="GO" id="GO:0004792">
    <property type="term" value="F:thiosulfate-cyanide sulfurtransferase activity"/>
    <property type="evidence" value="ECO:0007669"/>
    <property type="project" value="TreeGrafter"/>
</dbReference>
<organism evidence="3 4">
    <name type="scientific">Seminavis robusta</name>
    <dbReference type="NCBI Taxonomy" id="568900"/>
    <lineage>
        <taxon>Eukaryota</taxon>
        <taxon>Sar</taxon>
        <taxon>Stramenopiles</taxon>
        <taxon>Ochrophyta</taxon>
        <taxon>Bacillariophyta</taxon>
        <taxon>Bacillariophyceae</taxon>
        <taxon>Bacillariophycidae</taxon>
        <taxon>Naviculales</taxon>
        <taxon>Naviculaceae</taxon>
        <taxon>Seminavis</taxon>
    </lineage>
</organism>
<protein>
    <recommendedName>
        <fullName evidence="2">Rhodanese domain-containing protein</fullName>
    </recommendedName>
</protein>
<dbReference type="Pfam" id="PF00581">
    <property type="entry name" value="Rhodanese"/>
    <property type="match status" value="1"/>
</dbReference>
<dbReference type="AlphaFoldDB" id="A0A9N8E9W2"/>
<dbReference type="PANTHER" id="PTHR44086">
    <property type="entry name" value="THIOSULFATE SULFURTRANSFERASE RDL2, MITOCHONDRIAL-RELATED"/>
    <property type="match status" value="1"/>
</dbReference>
<dbReference type="Proteomes" id="UP001153069">
    <property type="component" value="Unassembled WGS sequence"/>
</dbReference>
<dbReference type="CDD" id="cd00158">
    <property type="entry name" value="RHOD"/>
    <property type="match status" value="1"/>
</dbReference>
<comment type="caution">
    <text evidence="3">The sequence shown here is derived from an EMBL/GenBank/DDBJ whole genome shotgun (WGS) entry which is preliminary data.</text>
</comment>
<keyword evidence="4" id="KW-1185">Reference proteome</keyword>
<dbReference type="PROSITE" id="PS50206">
    <property type="entry name" value="RHODANESE_3"/>
    <property type="match status" value="1"/>
</dbReference>
<accession>A0A9N8E9W2</accession>
<dbReference type="EMBL" id="CAICTM010000858">
    <property type="protein sequence ID" value="CAB9517476.1"/>
    <property type="molecule type" value="Genomic_DNA"/>
</dbReference>
<name>A0A9N8E9W2_9STRA</name>
<evidence type="ECO:0000256" key="1">
    <source>
        <dbReference type="SAM" id="MobiDB-lite"/>
    </source>
</evidence>
<feature type="domain" description="Rhodanese" evidence="2">
    <location>
        <begin position="66"/>
        <end position="169"/>
    </location>
</feature>
<dbReference type="Gene3D" id="3.40.250.10">
    <property type="entry name" value="Rhodanese-like domain"/>
    <property type="match status" value="1"/>
</dbReference>
<gene>
    <name evidence="3" type="ORF">SEMRO_859_G211990.1</name>
</gene>
<feature type="region of interest" description="Disordered" evidence="1">
    <location>
        <begin position="1"/>
        <end position="54"/>
    </location>
</feature>
<evidence type="ECO:0000259" key="2">
    <source>
        <dbReference type="PROSITE" id="PS50206"/>
    </source>
</evidence>
<dbReference type="SMART" id="SM00450">
    <property type="entry name" value="RHOD"/>
    <property type="match status" value="1"/>
</dbReference>
<reference evidence="3" key="1">
    <citation type="submission" date="2020-06" db="EMBL/GenBank/DDBJ databases">
        <authorList>
            <consortium name="Plant Systems Biology data submission"/>
        </authorList>
    </citation>
    <scope>NUCLEOTIDE SEQUENCE</scope>
    <source>
        <strain evidence="3">D6</strain>
    </source>
</reference>